<dbReference type="EMBL" id="CADCUT010000077">
    <property type="protein sequence ID" value="CAA9403382.1"/>
    <property type="molecule type" value="Genomic_DNA"/>
</dbReference>
<sequence length="159" mass="17439">MSTGEPATISGFPRLEARSLDGRAYQLPEDLEGHLNLLLVGFEWWQQRLIDSWVPPLEELAGRRPGLRFYELVAVPRSRLPVRRIIDGGMVAGIPDRGVRARTLTAYTDLGKLLAALDLEGTRNIALFLTDRAGRISWRAAGAHSAADQAALEGALGLR</sequence>
<gene>
    <name evidence="1" type="ORF">AVDCRST_MAG03-1370</name>
</gene>
<evidence type="ECO:0000313" key="1">
    <source>
        <dbReference type="EMBL" id="CAA9403382.1"/>
    </source>
</evidence>
<accession>A0A6J4P1L6</accession>
<organism evidence="1">
    <name type="scientific">uncultured Rubrobacteraceae bacterium</name>
    <dbReference type="NCBI Taxonomy" id="349277"/>
    <lineage>
        <taxon>Bacteria</taxon>
        <taxon>Bacillati</taxon>
        <taxon>Actinomycetota</taxon>
        <taxon>Rubrobacteria</taxon>
        <taxon>Rubrobacterales</taxon>
        <taxon>Rubrobacteraceae</taxon>
        <taxon>environmental samples</taxon>
    </lineage>
</organism>
<dbReference type="AlphaFoldDB" id="A0A6J4P1L6"/>
<proteinExistence type="predicted"/>
<protein>
    <submittedName>
        <fullName evidence="1">Uncharacterized protein</fullName>
    </submittedName>
</protein>
<reference evidence="1" key="1">
    <citation type="submission" date="2020-02" db="EMBL/GenBank/DDBJ databases">
        <authorList>
            <person name="Meier V. D."/>
        </authorList>
    </citation>
    <scope>NUCLEOTIDE SEQUENCE</scope>
    <source>
        <strain evidence="1">AVDCRST_MAG03</strain>
    </source>
</reference>
<name>A0A6J4P1L6_9ACTN</name>